<dbReference type="EMBL" id="BAUT01000025">
    <property type="protein sequence ID" value="GAE26468.1"/>
    <property type="molecule type" value="Genomic_DNA"/>
</dbReference>
<gene>
    <name evidence="4" type="ORF">JCM9140_2537</name>
</gene>
<feature type="domain" description="SLH" evidence="3">
    <location>
        <begin position="90"/>
        <end position="145"/>
    </location>
</feature>
<sequence length="523" mass="60529">MKKKHFVSVMMGLLFFFFWSVPTNAQEKVFSDVQADFWAHSSIIELSSQGIISGYPDGAFRPNQVITRQQAAAMLVKALDLNIENRPNPGFVDMPSNKNMQKMIAAVADEGILNGSGNRFRPGETVSRAQMAAILSRSFAPEEGGQFVLFRDVKNDHWARGPIRRVASHGIAGGYRSDLTFRPSEATTRAQFSVFLERAINEENRLDDLPPGFSKTDMEAFRANYENMEYHEGWIYYRSFRRDEEQRGLFRVRYDLSEREFIAPLQPSAMETKDDTLYFIGTQHNQDLSEKYPLGSHRYKLDLRTMELTLADSFDHVDGEWSIYADFHTECSPPEYHNNEPVNIVREHKDTGEKQILIPCTDVSQYGHPIVHRGWVYADGAEIRVKPDGSESETFDLVYRRGYFHGDHFYYVDSHRGVYKEHLETRKVTPLYEKHTSRTRDYLKEHISYLVSVTEDHVYFANRADRKSNQEYLIYRVNVNGGKPQHFVDLAPNRVSDPLVFGHYMYIQNYQSSLDRASLVEIK</sequence>
<dbReference type="PANTHER" id="PTHR43308:SF5">
    <property type="entry name" value="S-LAYER PROTEIN _ PEPTIDOGLYCAN ENDO-BETA-N-ACETYLGLUCOSAMINIDASE"/>
    <property type="match status" value="1"/>
</dbReference>
<feature type="chain" id="PRO_5038761925" description="SLH domain-containing protein" evidence="2">
    <location>
        <begin position="26"/>
        <end position="523"/>
    </location>
</feature>
<dbReference type="InterPro" id="IPR001119">
    <property type="entry name" value="SLH_dom"/>
</dbReference>
<name>W4Q448_9BACI</name>
<dbReference type="RefSeq" id="WP_052002208.1">
    <property type="nucleotide sequence ID" value="NZ_BAUT01000025.1"/>
</dbReference>
<dbReference type="InterPro" id="IPR051465">
    <property type="entry name" value="Cell_Envelope_Struct_Comp"/>
</dbReference>
<dbReference type="PANTHER" id="PTHR43308">
    <property type="entry name" value="OUTER MEMBRANE PROTEIN ALPHA-RELATED"/>
    <property type="match status" value="1"/>
</dbReference>
<evidence type="ECO:0000313" key="4">
    <source>
        <dbReference type="EMBL" id="GAE26468.1"/>
    </source>
</evidence>
<dbReference type="SUPFAM" id="SSF63825">
    <property type="entry name" value="YWTD domain"/>
    <property type="match status" value="1"/>
</dbReference>
<proteinExistence type="predicted"/>
<keyword evidence="1 2" id="KW-0732">Signal</keyword>
<feature type="signal peptide" evidence="2">
    <location>
        <begin position="1"/>
        <end position="25"/>
    </location>
</feature>
<comment type="caution">
    <text evidence="4">The sequence shown here is derived from an EMBL/GenBank/DDBJ whole genome shotgun (WGS) entry which is preliminary data.</text>
</comment>
<feature type="domain" description="SLH" evidence="3">
    <location>
        <begin position="146"/>
        <end position="210"/>
    </location>
</feature>
<dbReference type="STRING" id="1236970.JCM9140_2537"/>
<evidence type="ECO:0000259" key="3">
    <source>
        <dbReference type="PROSITE" id="PS51272"/>
    </source>
</evidence>
<organism evidence="4 5">
    <name type="scientific">Halalkalibacter wakoensis JCM 9140</name>
    <dbReference type="NCBI Taxonomy" id="1236970"/>
    <lineage>
        <taxon>Bacteria</taxon>
        <taxon>Bacillati</taxon>
        <taxon>Bacillota</taxon>
        <taxon>Bacilli</taxon>
        <taxon>Bacillales</taxon>
        <taxon>Bacillaceae</taxon>
        <taxon>Halalkalibacter</taxon>
    </lineage>
</organism>
<dbReference type="Pfam" id="PF00395">
    <property type="entry name" value="SLH"/>
    <property type="match status" value="3"/>
</dbReference>
<dbReference type="AlphaFoldDB" id="W4Q448"/>
<protein>
    <recommendedName>
        <fullName evidence="3">SLH domain-containing protein</fullName>
    </recommendedName>
</protein>
<evidence type="ECO:0000256" key="1">
    <source>
        <dbReference type="ARBA" id="ARBA00022729"/>
    </source>
</evidence>
<accession>W4Q448</accession>
<evidence type="ECO:0000256" key="2">
    <source>
        <dbReference type="SAM" id="SignalP"/>
    </source>
</evidence>
<feature type="domain" description="SLH" evidence="3">
    <location>
        <begin position="26"/>
        <end position="89"/>
    </location>
</feature>
<dbReference type="Proteomes" id="UP000018890">
    <property type="component" value="Unassembled WGS sequence"/>
</dbReference>
<dbReference type="PROSITE" id="PS51272">
    <property type="entry name" value="SLH"/>
    <property type="match status" value="3"/>
</dbReference>
<keyword evidence="5" id="KW-1185">Reference proteome</keyword>
<reference evidence="4" key="1">
    <citation type="journal article" date="2014" name="Genome Announc.">
        <title>Draft Genome Sequences of Three Alkaliphilic Bacillus Strains, Bacillus wakoensis JCM 9140T, Bacillus akibai JCM 9157T, and Bacillus hemicellulosilyticus JCM 9152T.</title>
        <authorList>
            <person name="Yuki M."/>
            <person name="Oshima K."/>
            <person name="Suda W."/>
            <person name="Oshida Y."/>
            <person name="Kitamura K."/>
            <person name="Iida T."/>
            <person name="Hattori M."/>
            <person name="Ohkuma M."/>
        </authorList>
    </citation>
    <scope>NUCLEOTIDE SEQUENCE [LARGE SCALE GENOMIC DNA]</scope>
    <source>
        <strain evidence="4">JCM 9140</strain>
    </source>
</reference>
<evidence type="ECO:0000313" key="5">
    <source>
        <dbReference type="Proteomes" id="UP000018890"/>
    </source>
</evidence>